<protein>
    <submittedName>
        <fullName evidence="2">Uncharacterized protein</fullName>
    </submittedName>
</protein>
<feature type="compositionally biased region" description="Basic and acidic residues" evidence="1">
    <location>
        <begin position="56"/>
        <end position="65"/>
    </location>
</feature>
<proteinExistence type="predicted"/>
<evidence type="ECO:0000313" key="3">
    <source>
        <dbReference type="Proteomes" id="UP000235392"/>
    </source>
</evidence>
<gene>
    <name evidence="2" type="ORF">PCASD_00574</name>
</gene>
<evidence type="ECO:0000256" key="1">
    <source>
        <dbReference type="SAM" id="MobiDB-lite"/>
    </source>
</evidence>
<feature type="region of interest" description="Disordered" evidence="1">
    <location>
        <begin position="46"/>
        <end position="68"/>
    </location>
</feature>
<dbReference type="AlphaFoldDB" id="A0A2N5VNS6"/>
<name>A0A2N5VNS6_9BASI</name>
<sequence>MTETYGWTVKGKNNNVAADALLGLLIRGQLSAHHRRITTQEIKAARQKPAALARPRTPEASEGARRHPRFFCCPTDDIVSGESPIQPGGVPMGRIGPDCSDSEISARGVISGSVEYIRSDVESGYVGSVCLASDIRGVRPRSQVYIE</sequence>
<reference evidence="2 3" key="1">
    <citation type="submission" date="2017-11" db="EMBL/GenBank/DDBJ databases">
        <title>De novo assembly and phasing of dikaryotic genomes from two isolates of Puccinia coronata f. sp. avenae, the causal agent of oat crown rust.</title>
        <authorList>
            <person name="Miller M.E."/>
            <person name="Zhang Y."/>
            <person name="Omidvar V."/>
            <person name="Sperschneider J."/>
            <person name="Schwessinger B."/>
            <person name="Raley C."/>
            <person name="Palmer J.M."/>
            <person name="Garnica D."/>
            <person name="Upadhyaya N."/>
            <person name="Rathjen J."/>
            <person name="Taylor J.M."/>
            <person name="Park R.F."/>
            <person name="Dodds P.N."/>
            <person name="Hirsch C.D."/>
            <person name="Kianian S.F."/>
            <person name="Figueroa M."/>
        </authorList>
    </citation>
    <scope>NUCLEOTIDE SEQUENCE [LARGE SCALE GENOMIC DNA]</scope>
    <source>
        <strain evidence="2">12SD80</strain>
    </source>
</reference>
<dbReference type="Proteomes" id="UP000235392">
    <property type="component" value="Unassembled WGS sequence"/>
</dbReference>
<comment type="caution">
    <text evidence="2">The sequence shown here is derived from an EMBL/GenBank/DDBJ whole genome shotgun (WGS) entry which is preliminary data.</text>
</comment>
<accession>A0A2N5VNS6</accession>
<evidence type="ECO:0000313" key="2">
    <source>
        <dbReference type="EMBL" id="PLW51638.1"/>
    </source>
</evidence>
<dbReference type="EMBL" id="PGCI01000004">
    <property type="protein sequence ID" value="PLW51638.1"/>
    <property type="molecule type" value="Genomic_DNA"/>
</dbReference>
<organism evidence="2 3">
    <name type="scientific">Puccinia coronata f. sp. avenae</name>
    <dbReference type="NCBI Taxonomy" id="200324"/>
    <lineage>
        <taxon>Eukaryota</taxon>
        <taxon>Fungi</taxon>
        <taxon>Dikarya</taxon>
        <taxon>Basidiomycota</taxon>
        <taxon>Pucciniomycotina</taxon>
        <taxon>Pucciniomycetes</taxon>
        <taxon>Pucciniales</taxon>
        <taxon>Pucciniaceae</taxon>
        <taxon>Puccinia</taxon>
    </lineage>
</organism>